<dbReference type="GeneTree" id="ENSGT00940000155167"/>
<evidence type="ECO:0000256" key="8">
    <source>
        <dbReference type="PROSITE-ProRule" id="PRU00206"/>
    </source>
</evidence>
<dbReference type="GO" id="GO:0005576">
    <property type="term" value="C:extracellular region"/>
    <property type="evidence" value="ECO:0007669"/>
    <property type="project" value="UniProtKB-SubCell"/>
</dbReference>
<evidence type="ECO:0000256" key="4">
    <source>
        <dbReference type="ARBA" id="ARBA00022729"/>
    </source>
</evidence>
<feature type="repeat" description="TNFR-Cys" evidence="8">
    <location>
        <begin position="60"/>
        <end position="101"/>
    </location>
</feature>
<dbReference type="PANTHER" id="PTHR23097:SF116">
    <property type="entry name" value="TUMOR NECROSIS FACTOR RECEPTOR SUPERFAMILY MEMBER 6B"/>
    <property type="match status" value="1"/>
</dbReference>
<reference evidence="11 12" key="1">
    <citation type="submission" date="2020-06" db="EMBL/GenBank/DDBJ databases">
        <authorList>
            <consortium name="Wellcome Sanger Institute Data Sharing"/>
        </authorList>
    </citation>
    <scope>NUCLEOTIDE SEQUENCE [LARGE SCALE GENOMIC DNA]</scope>
</reference>
<proteinExistence type="predicted"/>
<keyword evidence="3" id="KW-0053">Apoptosis</keyword>
<dbReference type="SUPFAM" id="SSF57586">
    <property type="entry name" value="TNF receptor-like"/>
    <property type="match status" value="2"/>
</dbReference>
<keyword evidence="7" id="KW-0325">Glycoprotein</keyword>
<evidence type="ECO:0000256" key="1">
    <source>
        <dbReference type="ARBA" id="ARBA00004613"/>
    </source>
</evidence>
<evidence type="ECO:0000313" key="11">
    <source>
        <dbReference type="Ensembl" id="ENSDCDP00010060121.1"/>
    </source>
</evidence>
<dbReference type="Pfam" id="PF00020">
    <property type="entry name" value="TNFR_c6"/>
    <property type="match status" value="2"/>
</dbReference>
<protein>
    <recommendedName>
        <fullName evidence="10">TNFR-Cys domain-containing protein</fullName>
    </recommendedName>
</protein>
<dbReference type="RefSeq" id="XP_028850433.1">
    <property type="nucleotide sequence ID" value="XM_028994600.1"/>
</dbReference>
<dbReference type="GeneID" id="114798694"/>
<evidence type="ECO:0000313" key="12">
    <source>
        <dbReference type="Proteomes" id="UP000694580"/>
    </source>
</evidence>
<comment type="subcellular location">
    <subcellularLocation>
        <location evidence="1">Secreted</location>
    </subcellularLocation>
</comment>
<dbReference type="PROSITE" id="PS50050">
    <property type="entry name" value="TNFR_NGFR_2"/>
    <property type="match status" value="1"/>
</dbReference>
<dbReference type="InterPro" id="IPR001368">
    <property type="entry name" value="TNFR/NGFR_Cys_rich_reg"/>
</dbReference>
<reference evidence="11" key="3">
    <citation type="submission" date="2025-09" db="UniProtKB">
        <authorList>
            <consortium name="Ensembl"/>
        </authorList>
    </citation>
    <scope>IDENTIFICATION</scope>
</reference>
<comment type="caution">
    <text evidence="8">Lacks conserved residue(s) required for the propagation of feature annotation.</text>
</comment>
<evidence type="ECO:0000256" key="6">
    <source>
        <dbReference type="ARBA" id="ARBA00023157"/>
    </source>
</evidence>
<feature type="disulfide bond" evidence="8">
    <location>
        <begin position="61"/>
        <end position="76"/>
    </location>
</feature>
<keyword evidence="4 9" id="KW-0732">Signal</keyword>
<evidence type="ECO:0000256" key="5">
    <source>
        <dbReference type="ARBA" id="ARBA00022737"/>
    </source>
</evidence>
<keyword evidence="12" id="KW-1185">Reference proteome</keyword>
<dbReference type="InterPro" id="IPR052459">
    <property type="entry name" value="TNFRSF_decoy_receptor"/>
</dbReference>
<gene>
    <name evidence="11" type="primary">LOC114798694</name>
</gene>
<name>A0AAY4ESC9_9TELE</name>
<organism evidence="11 12">
    <name type="scientific">Denticeps clupeoides</name>
    <name type="common">denticle herring</name>
    <dbReference type="NCBI Taxonomy" id="299321"/>
    <lineage>
        <taxon>Eukaryota</taxon>
        <taxon>Metazoa</taxon>
        <taxon>Chordata</taxon>
        <taxon>Craniata</taxon>
        <taxon>Vertebrata</taxon>
        <taxon>Euteleostomi</taxon>
        <taxon>Actinopterygii</taxon>
        <taxon>Neopterygii</taxon>
        <taxon>Teleostei</taxon>
        <taxon>Clupei</taxon>
        <taxon>Clupeiformes</taxon>
        <taxon>Denticipitoidei</taxon>
        <taxon>Denticipitidae</taxon>
        <taxon>Denticeps</taxon>
    </lineage>
</organism>
<evidence type="ECO:0000256" key="9">
    <source>
        <dbReference type="SAM" id="SignalP"/>
    </source>
</evidence>
<feature type="chain" id="PRO_5044273590" description="TNFR-Cys domain-containing protein" evidence="9">
    <location>
        <begin position="19"/>
        <end position="293"/>
    </location>
</feature>
<keyword evidence="2" id="KW-0964">Secreted</keyword>
<feature type="signal peptide" evidence="9">
    <location>
        <begin position="1"/>
        <end position="18"/>
    </location>
</feature>
<evidence type="ECO:0000256" key="3">
    <source>
        <dbReference type="ARBA" id="ARBA00022703"/>
    </source>
</evidence>
<dbReference type="Gene3D" id="2.10.50.10">
    <property type="entry name" value="Tumor Necrosis Factor Receptor, subunit A, domain 2"/>
    <property type="match status" value="2"/>
</dbReference>
<evidence type="ECO:0000256" key="7">
    <source>
        <dbReference type="ARBA" id="ARBA00023180"/>
    </source>
</evidence>
<keyword evidence="5" id="KW-0677">Repeat</keyword>
<dbReference type="AlphaFoldDB" id="A0AAY4ESC9"/>
<dbReference type="GO" id="GO:0006915">
    <property type="term" value="P:apoptotic process"/>
    <property type="evidence" value="ECO:0007669"/>
    <property type="project" value="UniProtKB-KW"/>
</dbReference>
<dbReference type="Ensembl" id="ENSDCDT00010070856.1">
    <property type="protein sequence ID" value="ENSDCDP00010060121.1"/>
    <property type="gene ID" value="ENSDCDG00010033477.1"/>
</dbReference>
<dbReference type="SMART" id="SM00208">
    <property type="entry name" value="TNFR"/>
    <property type="match status" value="4"/>
</dbReference>
<reference evidence="11" key="2">
    <citation type="submission" date="2025-08" db="UniProtKB">
        <authorList>
            <consortium name="Ensembl"/>
        </authorList>
    </citation>
    <scope>IDENTIFICATION</scope>
</reference>
<evidence type="ECO:0000256" key="2">
    <source>
        <dbReference type="ARBA" id="ARBA00022525"/>
    </source>
</evidence>
<sequence>MLTHVILVLLAAVPHCHQQTPPTYLRSDPLTGEQLTCDKCPPGTFVESHCTRDSATRCRACPAAHYTEFWNYVHECLFCDYPCGADQVETTPCTPLHNRACACKENFYRKHDFCLPHTLCPPGDGVVRHGTLEQDVRCAPCEAGFFSSESSSKKACERHATCAPHLTAVPGNRRQDTFCSACEPAGTSHGERPLPLVPPGESACEQEAARFLLQLALPGKQAQRLGDALRRHLTGPSPGASREELLRAMLADNSSQPFTARVLRAIQRSRLVHLEHKFRRWFVQTPSERAAEV</sequence>
<feature type="disulfide bond" evidence="8">
    <location>
        <begin position="83"/>
        <end position="101"/>
    </location>
</feature>
<feature type="domain" description="TNFR-Cys" evidence="10">
    <location>
        <begin position="60"/>
        <end position="101"/>
    </location>
</feature>
<keyword evidence="6 8" id="KW-1015">Disulfide bond</keyword>
<dbReference type="PANTHER" id="PTHR23097">
    <property type="entry name" value="TUMOR NECROSIS FACTOR RECEPTOR SUPERFAMILY MEMBER"/>
    <property type="match status" value="1"/>
</dbReference>
<dbReference type="Proteomes" id="UP000694580">
    <property type="component" value="Chromosome 10"/>
</dbReference>
<evidence type="ECO:0000259" key="10">
    <source>
        <dbReference type="PROSITE" id="PS50050"/>
    </source>
</evidence>
<accession>A0AAY4ESC9</accession>